<dbReference type="Proteomes" id="UP000266673">
    <property type="component" value="Unassembled WGS sequence"/>
</dbReference>
<evidence type="ECO:0000313" key="3">
    <source>
        <dbReference type="EMBL" id="RIB10031.1"/>
    </source>
</evidence>
<accession>A0A397UKN0</accession>
<dbReference type="EMBL" id="QKWP01001298">
    <property type="protein sequence ID" value="RIB10031.1"/>
    <property type="molecule type" value="Genomic_DNA"/>
</dbReference>
<keyword evidence="2" id="KW-1133">Transmembrane helix</keyword>
<keyword evidence="2" id="KW-0812">Transmembrane</keyword>
<feature type="coiled-coil region" evidence="1">
    <location>
        <begin position="82"/>
        <end position="153"/>
    </location>
</feature>
<evidence type="ECO:0000256" key="1">
    <source>
        <dbReference type="SAM" id="Coils"/>
    </source>
</evidence>
<dbReference type="AlphaFoldDB" id="A0A397UKN0"/>
<evidence type="ECO:0000256" key="2">
    <source>
        <dbReference type="SAM" id="Phobius"/>
    </source>
</evidence>
<organism evidence="3 4">
    <name type="scientific">Gigaspora rosea</name>
    <dbReference type="NCBI Taxonomy" id="44941"/>
    <lineage>
        <taxon>Eukaryota</taxon>
        <taxon>Fungi</taxon>
        <taxon>Fungi incertae sedis</taxon>
        <taxon>Mucoromycota</taxon>
        <taxon>Glomeromycotina</taxon>
        <taxon>Glomeromycetes</taxon>
        <taxon>Diversisporales</taxon>
        <taxon>Gigasporaceae</taxon>
        <taxon>Gigaspora</taxon>
    </lineage>
</organism>
<comment type="caution">
    <text evidence="3">The sequence shown here is derived from an EMBL/GenBank/DDBJ whole genome shotgun (WGS) entry which is preliminary data.</text>
</comment>
<dbReference type="OrthoDB" id="2431315at2759"/>
<reference evidence="3 4" key="1">
    <citation type="submission" date="2018-06" db="EMBL/GenBank/DDBJ databases">
        <title>Comparative genomics reveals the genomic features of Rhizophagus irregularis, R. cerebriforme, R. diaphanum and Gigaspora rosea, and their symbiotic lifestyle signature.</title>
        <authorList>
            <person name="Morin E."/>
            <person name="San Clemente H."/>
            <person name="Chen E.C.H."/>
            <person name="De La Providencia I."/>
            <person name="Hainaut M."/>
            <person name="Kuo A."/>
            <person name="Kohler A."/>
            <person name="Murat C."/>
            <person name="Tang N."/>
            <person name="Roy S."/>
            <person name="Loubradou J."/>
            <person name="Henrissat B."/>
            <person name="Grigoriev I.V."/>
            <person name="Corradi N."/>
            <person name="Roux C."/>
            <person name="Martin F.M."/>
        </authorList>
    </citation>
    <scope>NUCLEOTIDE SEQUENCE [LARGE SCALE GENOMIC DNA]</scope>
    <source>
        <strain evidence="3 4">DAOM 194757</strain>
    </source>
</reference>
<proteinExistence type="predicted"/>
<evidence type="ECO:0000313" key="4">
    <source>
        <dbReference type="Proteomes" id="UP000266673"/>
    </source>
</evidence>
<keyword evidence="4" id="KW-1185">Reference proteome</keyword>
<sequence>MGERNLEKEIHRILRSSSKLREYNIMLRDKCIKQDEDFDQERKRWDRERNKWGQKLGGANTKIQKLRTHDLELISETRRLQIENARKDISLAESKAKHATKLEEIKSLRNEMKLLKGKLDLFQKDSSKKGSEIESLKSKIVELALKISELERLKSEDISGSIIGGDGEGQSLMTRRVALKEPVPTIKNITKSVDIPSKDLSQYFVRDKSTPISEESVIRDYALSPRVDTEIIPKVSDEIGINESNNNILQEIPNMTPYLAQPENNSGASAKAHMSSLIESNSQMTHSGESLIPPIGGIGAIPIVASTLMSPLSAYIFLILLIIVVMWFVVLRRTWGFERESDRLRDMWIG</sequence>
<keyword evidence="2" id="KW-0472">Membrane</keyword>
<keyword evidence="1" id="KW-0175">Coiled coil</keyword>
<feature type="transmembrane region" description="Helical" evidence="2">
    <location>
        <begin position="312"/>
        <end position="331"/>
    </location>
</feature>
<name>A0A397UKN0_9GLOM</name>
<protein>
    <submittedName>
        <fullName evidence="3">Uncharacterized protein</fullName>
    </submittedName>
</protein>
<gene>
    <name evidence="3" type="ORF">C2G38_218614</name>
</gene>